<dbReference type="STRING" id="1198029.A0A1U7LGX3"/>
<evidence type="ECO:0000313" key="2">
    <source>
        <dbReference type="Proteomes" id="UP000186594"/>
    </source>
</evidence>
<organism evidence="1 2">
    <name type="scientific">Neolecta irregularis (strain DAH-3)</name>
    <dbReference type="NCBI Taxonomy" id="1198029"/>
    <lineage>
        <taxon>Eukaryota</taxon>
        <taxon>Fungi</taxon>
        <taxon>Dikarya</taxon>
        <taxon>Ascomycota</taxon>
        <taxon>Taphrinomycotina</taxon>
        <taxon>Neolectales</taxon>
        <taxon>Neolectaceae</taxon>
        <taxon>Neolecta</taxon>
    </lineage>
</organism>
<protein>
    <submittedName>
        <fullName evidence="1">Uncharacterized protein</fullName>
    </submittedName>
</protein>
<comment type="caution">
    <text evidence="1">The sequence shown here is derived from an EMBL/GenBank/DDBJ whole genome shotgun (WGS) entry which is preliminary data.</text>
</comment>
<keyword evidence="2" id="KW-1185">Reference proteome</keyword>
<dbReference type="EMBL" id="LXFE01004155">
    <property type="protein sequence ID" value="OLL21906.1"/>
    <property type="molecule type" value="Genomic_DNA"/>
</dbReference>
<dbReference type="OrthoDB" id="303107at2759"/>
<proteinExistence type="predicted"/>
<name>A0A1U7LGX3_NEOID</name>
<dbReference type="AlphaFoldDB" id="A0A1U7LGX3"/>
<dbReference type="Proteomes" id="UP000186594">
    <property type="component" value="Unassembled WGS sequence"/>
</dbReference>
<gene>
    <name evidence="1" type="ORF">NEOLI_002184</name>
</gene>
<accession>A0A1U7LGX3</accession>
<reference evidence="1 2" key="1">
    <citation type="submission" date="2016-04" db="EMBL/GenBank/DDBJ databases">
        <title>Evolutionary innovation and constraint leading to complex multicellularity in the Ascomycota.</title>
        <authorList>
            <person name="Cisse O."/>
            <person name="Nguyen A."/>
            <person name="Hewitt D.A."/>
            <person name="Jedd G."/>
            <person name="Stajich J.E."/>
        </authorList>
    </citation>
    <scope>NUCLEOTIDE SEQUENCE [LARGE SCALE GENOMIC DNA]</scope>
    <source>
        <strain evidence="1 2">DAH-3</strain>
    </source>
</reference>
<sequence length="125" mass="14558">MSDSEPAISIPNRIQSLRQIWQLSAFAQFMWTFSEAITSEDFDYDDFESAIVQDNIEYLLDLRLILLKRVSSNRHLSLENADEYTRRQFLAKKPSENPFSDDIQPKSFSSLSDFHKARPSMLCTD</sequence>
<evidence type="ECO:0000313" key="1">
    <source>
        <dbReference type="EMBL" id="OLL21906.1"/>
    </source>
</evidence>